<keyword evidence="3" id="KW-1185">Reference proteome</keyword>
<organism evidence="2 3">
    <name type="scientific">Stenotrophomonas nematodicola</name>
    <dbReference type="NCBI Taxonomy" id="2656746"/>
    <lineage>
        <taxon>Bacteria</taxon>
        <taxon>Pseudomonadati</taxon>
        <taxon>Pseudomonadota</taxon>
        <taxon>Gammaproteobacteria</taxon>
        <taxon>Lysobacterales</taxon>
        <taxon>Lysobacteraceae</taxon>
        <taxon>Stenotrophomonas</taxon>
    </lineage>
</organism>
<dbReference type="Proteomes" id="UP001605261">
    <property type="component" value="Unassembled WGS sequence"/>
</dbReference>
<keyword evidence="1" id="KW-1133">Transmembrane helix</keyword>
<reference evidence="2 3" key="1">
    <citation type="submission" date="2024-09" db="EMBL/GenBank/DDBJ databases">
        <authorList>
            <consortium name="All-Russian atlas of soil microorganisms"/>
            <consortium name="as a basis for the search for new antimicrobial producers and enzymes with unique properties"/>
            <person name="Sokolova E.A."/>
            <person name="Voronina E.N."/>
        </authorList>
    </citation>
    <scope>NUCLEOTIDE SEQUENCE [LARGE SCALE GENOMIC DNA]</scope>
    <source>
        <strain evidence="2 3">AF-22b-331.1</strain>
    </source>
</reference>
<comment type="caution">
    <text evidence="2">The sequence shown here is derived from an EMBL/GenBank/DDBJ whole genome shotgun (WGS) entry which is preliminary data.</text>
</comment>
<evidence type="ECO:0000313" key="2">
    <source>
        <dbReference type="EMBL" id="MFG6108414.1"/>
    </source>
</evidence>
<sequence length="116" mass="12599">MSRLLRWTSTPTGRRIVIIATTVIVLMAASNPLWLPVLTMVDAVGLDVLALLIGAQALALLPWLVDRARRWTGPARRVLAGIVAGAAGGYLRQLLFGGWMPARAMRIRLRIETTGS</sequence>
<keyword evidence="1" id="KW-0472">Membrane</keyword>
<feature type="transmembrane region" description="Helical" evidence="1">
    <location>
        <begin position="77"/>
        <end position="95"/>
    </location>
</feature>
<name>A0ABW7CUG1_9GAMM</name>
<evidence type="ECO:0000256" key="1">
    <source>
        <dbReference type="SAM" id="Phobius"/>
    </source>
</evidence>
<feature type="transmembrane region" description="Helical" evidence="1">
    <location>
        <begin position="43"/>
        <end position="65"/>
    </location>
</feature>
<protein>
    <recommendedName>
        <fullName evidence="4">Transmembrane protein</fullName>
    </recommendedName>
</protein>
<proteinExistence type="predicted"/>
<accession>A0ABW7CUG1</accession>
<dbReference type="EMBL" id="JBHGCJ010000002">
    <property type="protein sequence ID" value="MFG6108414.1"/>
    <property type="molecule type" value="Genomic_DNA"/>
</dbReference>
<gene>
    <name evidence="2" type="ORF">ACEU0G_002353</name>
</gene>
<evidence type="ECO:0000313" key="3">
    <source>
        <dbReference type="Proteomes" id="UP001605261"/>
    </source>
</evidence>
<dbReference type="RefSeq" id="WP_394161835.1">
    <property type="nucleotide sequence ID" value="NZ_JBHGCJ010000002.1"/>
</dbReference>
<feature type="transmembrane region" description="Helical" evidence="1">
    <location>
        <begin position="16"/>
        <end position="37"/>
    </location>
</feature>
<keyword evidence="1" id="KW-0812">Transmembrane</keyword>
<evidence type="ECO:0008006" key="4">
    <source>
        <dbReference type="Google" id="ProtNLM"/>
    </source>
</evidence>